<dbReference type="EMBL" id="CP021744">
    <property type="protein sequence ID" value="ARZ66909.1"/>
    <property type="molecule type" value="Genomic_DNA"/>
</dbReference>
<name>A0A1Z2KY02_9ACTN</name>
<dbReference type="KEGG" id="salj:SMD11_1248"/>
<accession>A0A1Z2KY02</accession>
<gene>
    <name evidence="1" type="ORF">SMD11_1248</name>
</gene>
<dbReference type="AlphaFoldDB" id="A0A1Z2KY02"/>
<organism evidence="1 2">
    <name type="scientific">Streptomyces albireticuli</name>
    <dbReference type="NCBI Taxonomy" id="1940"/>
    <lineage>
        <taxon>Bacteria</taxon>
        <taxon>Bacillati</taxon>
        <taxon>Actinomycetota</taxon>
        <taxon>Actinomycetes</taxon>
        <taxon>Kitasatosporales</taxon>
        <taxon>Streptomycetaceae</taxon>
        <taxon>Streptomyces</taxon>
    </lineage>
</organism>
<evidence type="ECO:0000313" key="1">
    <source>
        <dbReference type="EMBL" id="ARZ66909.1"/>
    </source>
</evidence>
<dbReference type="Proteomes" id="UP000195755">
    <property type="component" value="Chromosome"/>
</dbReference>
<dbReference type="RefSeq" id="WP_087925445.1">
    <property type="nucleotide sequence ID" value="NZ_CP021744.1"/>
</dbReference>
<evidence type="ECO:0000313" key="2">
    <source>
        <dbReference type="Proteomes" id="UP000195755"/>
    </source>
</evidence>
<reference evidence="1 2" key="1">
    <citation type="submission" date="2017-06" db="EMBL/GenBank/DDBJ databases">
        <title>Streptomyces albireticuli Genome sequencing and assembly.</title>
        <authorList>
            <person name="Wang Y."/>
            <person name="Du B."/>
            <person name="Ding Y."/>
            <person name="Liu H."/>
            <person name="Hou Q."/>
            <person name="Liu K."/>
            <person name="Yao L."/>
            <person name="Wang C."/>
        </authorList>
    </citation>
    <scope>NUCLEOTIDE SEQUENCE [LARGE SCALE GENOMIC DNA]</scope>
    <source>
        <strain evidence="1 2">MDJK11</strain>
    </source>
</reference>
<evidence type="ECO:0008006" key="3">
    <source>
        <dbReference type="Google" id="ProtNLM"/>
    </source>
</evidence>
<proteinExistence type="predicted"/>
<sequence>MTRDPITFLVPYLRGCLAELPHGAVVGDMTGREPGDITVYLAHSGGYRAIRSRLDRADVEYEVYAPDREAAAGLAYRVRELLLEDLPGRDAAGVLVLDVADVDSPKYLPDSTSREHCYGGEVAVSYIEE</sequence>
<dbReference type="OrthoDB" id="4200544at2"/>
<protein>
    <recommendedName>
        <fullName evidence="3">DUF3168 domain-containing protein</fullName>
    </recommendedName>
</protein>